<reference evidence="2 3" key="1">
    <citation type="submission" date="2024-01" db="EMBL/GenBank/DDBJ databases">
        <title>Comparative genomics of Cryptococcus and Kwoniella reveals pathogenesis evolution and contrasting modes of karyotype evolution via chromosome fusion or intercentromeric recombination.</title>
        <authorList>
            <person name="Coelho M.A."/>
            <person name="David-Palma M."/>
            <person name="Shea T."/>
            <person name="Bowers K."/>
            <person name="McGinley-Smith S."/>
            <person name="Mohammad A.W."/>
            <person name="Gnirke A."/>
            <person name="Yurkov A.M."/>
            <person name="Nowrousian M."/>
            <person name="Sun S."/>
            <person name="Cuomo C.A."/>
            <person name="Heitman J."/>
        </authorList>
    </citation>
    <scope>NUCLEOTIDE SEQUENCE [LARGE SCALE GENOMIC DNA]</scope>
    <source>
        <strain evidence="2">CBS 11374</strain>
    </source>
</reference>
<evidence type="ECO:0008006" key="4">
    <source>
        <dbReference type="Google" id="ProtNLM"/>
    </source>
</evidence>
<protein>
    <recommendedName>
        <fullName evidence="4">P-loop containing nucleoside triphosphate hydrolase protein</fullName>
    </recommendedName>
</protein>
<gene>
    <name evidence="2" type="ORF">IL334_003415</name>
</gene>
<accession>A0ABZ1D0G9</accession>
<dbReference type="Gene3D" id="3.40.50.300">
    <property type="entry name" value="P-loop containing nucleotide triphosphate hydrolases"/>
    <property type="match status" value="1"/>
</dbReference>
<dbReference type="Proteomes" id="UP001329825">
    <property type="component" value="Chromosome 4"/>
</dbReference>
<name>A0ABZ1D0G9_9TREE</name>
<organism evidence="2 3">
    <name type="scientific">Kwoniella shivajii</name>
    <dbReference type="NCBI Taxonomy" id="564305"/>
    <lineage>
        <taxon>Eukaryota</taxon>
        <taxon>Fungi</taxon>
        <taxon>Dikarya</taxon>
        <taxon>Basidiomycota</taxon>
        <taxon>Agaricomycotina</taxon>
        <taxon>Tremellomycetes</taxon>
        <taxon>Tremellales</taxon>
        <taxon>Cryptococcaceae</taxon>
        <taxon>Kwoniella</taxon>
    </lineage>
</organism>
<dbReference type="SUPFAM" id="SSF52540">
    <property type="entry name" value="P-loop containing nucleoside triphosphate hydrolases"/>
    <property type="match status" value="1"/>
</dbReference>
<dbReference type="EMBL" id="CP141884">
    <property type="protein sequence ID" value="WRT66456.1"/>
    <property type="molecule type" value="Genomic_DNA"/>
</dbReference>
<evidence type="ECO:0000313" key="3">
    <source>
        <dbReference type="Proteomes" id="UP001329825"/>
    </source>
</evidence>
<sequence>MDTEKMLTEIEGGTASELAMLIRYNTYPFGPTFIPSLDDLILEGRQHPGKSTLMRADLVEVIGGSGSGKSSFTNFLILSTVLPRTLPDLLSTPIEGRGMYVTLIQPITHRSIIPYLKKSMKCHLQQISPSTPGKMIDQVILDSLSRLRIYRTKPRYKECALCLKSLLSKSRPDSRGTMTSVDRNGINKGGLDLLVIEGMGDPHYPARWNEEQKGYNHYNRSMATTGGRKIIGADEIGLREIMDCVDKIRKELGTTVIMSTQGLRVSKESPFFHTHLPHPYPSPFSPPLTQQNQNDSNPVRSSDPAHWPLTIQITLTGRQRRLQYPIETTLVEVLQEKAKAMRNDNWNTVGTYEGAVRMIRGEGVVGTRAGGRFRFDIGDEGMRV</sequence>
<feature type="region of interest" description="Disordered" evidence="1">
    <location>
        <begin position="278"/>
        <end position="305"/>
    </location>
</feature>
<dbReference type="GeneID" id="87955546"/>
<proteinExistence type="predicted"/>
<dbReference type="InterPro" id="IPR027417">
    <property type="entry name" value="P-loop_NTPase"/>
</dbReference>
<evidence type="ECO:0000313" key="2">
    <source>
        <dbReference type="EMBL" id="WRT66456.1"/>
    </source>
</evidence>
<keyword evidence="3" id="KW-1185">Reference proteome</keyword>
<evidence type="ECO:0000256" key="1">
    <source>
        <dbReference type="SAM" id="MobiDB-lite"/>
    </source>
</evidence>
<feature type="compositionally biased region" description="Polar residues" evidence="1">
    <location>
        <begin position="289"/>
        <end position="300"/>
    </location>
</feature>
<dbReference type="RefSeq" id="XP_062791196.1">
    <property type="nucleotide sequence ID" value="XM_062935145.1"/>
</dbReference>